<evidence type="ECO:0000259" key="2">
    <source>
        <dbReference type="Pfam" id="PF11495"/>
    </source>
</evidence>
<dbReference type="Proteomes" id="UP000014216">
    <property type="component" value="Unassembled WGS sequence"/>
</dbReference>
<dbReference type="AlphaFoldDB" id="S0G0B5"/>
<sequence length="262" mass="30209">MKNKSKLRDLGFSQYEAACYMALLGNHPANGSQLSKVSGIARSRIYDVLRSLSAKGFVIEVNTGQYAPLPVDELVRRLRRDFESNIQAFEAEIARADRKNDLEFIWTLTGYDNVMEKARHMIQGAEKEIYARLFPEADRHLSKDLIKAQKKGVAIRYIAMGDIPKRFSVQVTHPDHQNLIQTIGGRSFDIITDKNEALVGIFEVDNEDSSPINWTRNPWFVIANRDSLRHDFYHCFLEKTLDRHLGLTHEEKQLYRLIKTDN</sequence>
<proteinExistence type="predicted"/>
<protein>
    <submittedName>
        <fullName evidence="3">Transcriptional regulator TrmB</fullName>
    </submittedName>
</protein>
<name>S0G0B5_9BACT</name>
<gene>
    <name evidence="3" type="primary">trmB</name>
    <name evidence="3" type="ORF">Dpo_6c00930</name>
</gene>
<keyword evidence="4" id="KW-1185">Reference proteome</keyword>
<evidence type="ECO:0000259" key="1">
    <source>
        <dbReference type="Pfam" id="PF01978"/>
    </source>
</evidence>
<dbReference type="SUPFAM" id="SSF46785">
    <property type="entry name" value="Winged helix' DNA-binding domain"/>
    <property type="match status" value="1"/>
</dbReference>
<evidence type="ECO:0000313" key="3">
    <source>
        <dbReference type="EMBL" id="EMS78894.1"/>
    </source>
</evidence>
<dbReference type="InterPro" id="IPR051797">
    <property type="entry name" value="TrmB-like"/>
</dbReference>
<dbReference type="PANTHER" id="PTHR34293">
    <property type="entry name" value="HTH-TYPE TRANSCRIPTIONAL REGULATOR TRMBL2"/>
    <property type="match status" value="1"/>
</dbReference>
<dbReference type="CDD" id="cd09124">
    <property type="entry name" value="PLDc_like_TrmB_middle"/>
    <property type="match status" value="1"/>
</dbReference>
<dbReference type="Pfam" id="PF11495">
    <property type="entry name" value="Regulator_TrmB"/>
    <property type="match status" value="1"/>
</dbReference>
<dbReference type="InterPro" id="IPR036388">
    <property type="entry name" value="WH-like_DNA-bd_sf"/>
</dbReference>
<dbReference type="OrthoDB" id="1493540at2"/>
<comment type="caution">
    <text evidence="3">The sequence shown here is derived from an EMBL/GenBank/DDBJ whole genome shotgun (WGS) entry which is preliminary data.</text>
</comment>
<dbReference type="EMBL" id="APJX01000006">
    <property type="protein sequence ID" value="EMS78894.1"/>
    <property type="molecule type" value="Genomic_DNA"/>
</dbReference>
<dbReference type="RefSeq" id="WP_006966723.1">
    <property type="nucleotide sequence ID" value="NZ_APJX01000006.1"/>
</dbReference>
<dbReference type="InterPro" id="IPR036390">
    <property type="entry name" value="WH_DNA-bd_sf"/>
</dbReference>
<reference evidence="3 4" key="1">
    <citation type="journal article" date="2013" name="Genome Announc.">
        <title>Draft Genome Sequence of Desulfotignum phosphitoxidans DSM 13687 Strain FiPS-3.</title>
        <authorList>
            <person name="Poehlein A."/>
            <person name="Daniel R."/>
            <person name="Simeonova D.D."/>
        </authorList>
    </citation>
    <scope>NUCLEOTIDE SEQUENCE [LARGE SCALE GENOMIC DNA]</scope>
    <source>
        <strain evidence="3 4">DSM 13687</strain>
    </source>
</reference>
<dbReference type="Gene3D" id="1.10.10.10">
    <property type="entry name" value="Winged helix-like DNA-binding domain superfamily/Winged helix DNA-binding domain"/>
    <property type="match status" value="1"/>
</dbReference>
<dbReference type="Pfam" id="PF01978">
    <property type="entry name" value="TrmB"/>
    <property type="match status" value="1"/>
</dbReference>
<accession>S0G0B5</accession>
<evidence type="ECO:0000313" key="4">
    <source>
        <dbReference type="Proteomes" id="UP000014216"/>
    </source>
</evidence>
<feature type="domain" description="Transcription regulator TrmB C-terminal" evidence="2">
    <location>
        <begin position="105"/>
        <end position="201"/>
    </location>
</feature>
<feature type="domain" description="Transcription regulator TrmB N-terminal" evidence="1">
    <location>
        <begin position="7"/>
        <end position="63"/>
    </location>
</feature>
<dbReference type="PANTHER" id="PTHR34293:SF1">
    <property type="entry name" value="HTH-TYPE TRANSCRIPTIONAL REGULATOR TRMBL2"/>
    <property type="match status" value="1"/>
</dbReference>
<dbReference type="PATRIC" id="fig|1286635.3.peg.2961"/>
<dbReference type="Gene3D" id="3.30.870.10">
    <property type="entry name" value="Endonuclease Chain A"/>
    <property type="match status" value="1"/>
</dbReference>
<dbReference type="InterPro" id="IPR021586">
    <property type="entry name" value="Tscrpt_reg_TrmB_C"/>
</dbReference>
<organism evidence="3 4">
    <name type="scientific">Desulfotignum phosphitoxidans DSM 13687</name>
    <dbReference type="NCBI Taxonomy" id="1286635"/>
    <lineage>
        <taxon>Bacteria</taxon>
        <taxon>Pseudomonadati</taxon>
        <taxon>Thermodesulfobacteriota</taxon>
        <taxon>Desulfobacteria</taxon>
        <taxon>Desulfobacterales</taxon>
        <taxon>Desulfobacteraceae</taxon>
        <taxon>Desulfotignum</taxon>
    </lineage>
</organism>
<dbReference type="InterPro" id="IPR002831">
    <property type="entry name" value="Tscrpt_reg_TrmB_N"/>
</dbReference>